<name>A0A835SQZ2_CHLIN</name>
<comment type="caution">
    <text evidence="2">The sequence shown here is derived from an EMBL/GenBank/DDBJ whole genome shotgun (WGS) entry which is preliminary data.</text>
</comment>
<feature type="signal peptide" evidence="1">
    <location>
        <begin position="1"/>
        <end position="18"/>
    </location>
</feature>
<evidence type="ECO:0000313" key="2">
    <source>
        <dbReference type="EMBL" id="KAG2424985.1"/>
    </source>
</evidence>
<dbReference type="Proteomes" id="UP000650467">
    <property type="component" value="Unassembled WGS sequence"/>
</dbReference>
<proteinExistence type="predicted"/>
<feature type="chain" id="PRO_5032453275" evidence="1">
    <location>
        <begin position="19"/>
        <end position="123"/>
    </location>
</feature>
<organism evidence="2 3">
    <name type="scientific">Chlamydomonas incerta</name>
    <dbReference type="NCBI Taxonomy" id="51695"/>
    <lineage>
        <taxon>Eukaryota</taxon>
        <taxon>Viridiplantae</taxon>
        <taxon>Chlorophyta</taxon>
        <taxon>core chlorophytes</taxon>
        <taxon>Chlorophyceae</taxon>
        <taxon>CS clade</taxon>
        <taxon>Chlamydomonadales</taxon>
        <taxon>Chlamydomonadaceae</taxon>
        <taxon>Chlamydomonas</taxon>
    </lineage>
</organism>
<sequence length="123" mass="12091">MWILAIILGLVIIIALFGGCIRCSQEAGKMGGSVENLMNGGEAAEHRAPLLGNSRVTVSDVVAQPAGGVPAGSAAAGSSMSGPGAMMNRGPIPSAVQASTSNVAAVDYAANQFSSLAAAASTF</sequence>
<dbReference type="AlphaFoldDB" id="A0A835SQZ2"/>
<gene>
    <name evidence="2" type="ORF">HXX76_014143</name>
</gene>
<dbReference type="EMBL" id="JAEHOC010000060">
    <property type="protein sequence ID" value="KAG2424985.1"/>
    <property type="molecule type" value="Genomic_DNA"/>
</dbReference>
<keyword evidence="3" id="KW-1185">Reference proteome</keyword>
<protein>
    <submittedName>
        <fullName evidence="2">Uncharacterized protein</fullName>
    </submittedName>
</protein>
<keyword evidence="1" id="KW-0732">Signal</keyword>
<evidence type="ECO:0000256" key="1">
    <source>
        <dbReference type="SAM" id="SignalP"/>
    </source>
</evidence>
<reference evidence="2" key="1">
    <citation type="journal article" date="2020" name="bioRxiv">
        <title>Comparative genomics of Chlamydomonas.</title>
        <authorList>
            <person name="Craig R.J."/>
            <person name="Hasan A.R."/>
            <person name="Ness R.W."/>
            <person name="Keightley P.D."/>
        </authorList>
    </citation>
    <scope>NUCLEOTIDE SEQUENCE</scope>
    <source>
        <strain evidence="2">SAG 7.73</strain>
    </source>
</reference>
<evidence type="ECO:0000313" key="3">
    <source>
        <dbReference type="Proteomes" id="UP000650467"/>
    </source>
</evidence>
<accession>A0A835SQZ2</accession>